<feature type="domain" description="MacB-like periplasmic core" evidence="2">
    <location>
        <begin position="21"/>
        <end position="142"/>
    </location>
</feature>
<name>A0A3B0YKR6_9ZZZZ</name>
<organism evidence="3">
    <name type="scientific">hydrothermal vent metagenome</name>
    <dbReference type="NCBI Taxonomy" id="652676"/>
    <lineage>
        <taxon>unclassified sequences</taxon>
        <taxon>metagenomes</taxon>
        <taxon>ecological metagenomes</taxon>
    </lineage>
</organism>
<dbReference type="InterPro" id="IPR025857">
    <property type="entry name" value="MacB_PCD"/>
</dbReference>
<sequence length="142" mass="15223">MHNRDIGLFAWGALRGYPTRTLLMLIAMAIGVAAVVMLTALGEGARAYVANQFSSLGTNLIIVIPGRAETGGVSPSTMMGETPRDLTLDDATALTRSYKVRRIAPINVGAADANRHGRSREVTVFGTTSELLDLRHWELAKG</sequence>
<evidence type="ECO:0000256" key="1">
    <source>
        <dbReference type="SAM" id="Phobius"/>
    </source>
</evidence>
<feature type="non-terminal residue" evidence="3">
    <location>
        <position position="142"/>
    </location>
</feature>
<feature type="transmembrane region" description="Helical" evidence="1">
    <location>
        <begin position="21"/>
        <end position="42"/>
    </location>
</feature>
<accession>A0A3B0YKR6</accession>
<evidence type="ECO:0000313" key="3">
    <source>
        <dbReference type="EMBL" id="VAW79991.1"/>
    </source>
</evidence>
<dbReference type="PANTHER" id="PTHR30572:SF4">
    <property type="entry name" value="ABC TRANSPORTER PERMEASE YTRF"/>
    <property type="match status" value="1"/>
</dbReference>
<keyword evidence="1" id="KW-0812">Transmembrane</keyword>
<keyword evidence="1" id="KW-1133">Transmembrane helix</keyword>
<dbReference type="GO" id="GO:0005886">
    <property type="term" value="C:plasma membrane"/>
    <property type="evidence" value="ECO:0007669"/>
    <property type="project" value="TreeGrafter"/>
</dbReference>
<dbReference type="InterPro" id="IPR050250">
    <property type="entry name" value="Macrolide_Exporter_MacB"/>
</dbReference>
<gene>
    <name evidence="3" type="ORF">MNBD_GAMMA14-2036</name>
</gene>
<keyword evidence="1" id="KW-0472">Membrane</keyword>
<dbReference type="Pfam" id="PF12704">
    <property type="entry name" value="MacB_PCD"/>
    <property type="match status" value="1"/>
</dbReference>
<evidence type="ECO:0000259" key="2">
    <source>
        <dbReference type="Pfam" id="PF12704"/>
    </source>
</evidence>
<protein>
    <recommendedName>
        <fullName evidence="2">MacB-like periplasmic core domain-containing protein</fullName>
    </recommendedName>
</protein>
<dbReference type="EMBL" id="UOFM01000336">
    <property type="protein sequence ID" value="VAW79991.1"/>
    <property type="molecule type" value="Genomic_DNA"/>
</dbReference>
<dbReference type="PANTHER" id="PTHR30572">
    <property type="entry name" value="MEMBRANE COMPONENT OF TRANSPORTER-RELATED"/>
    <property type="match status" value="1"/>
</dbReference>
<dbReference type="AlphaFoldDB" id="A0A3B0YKR6"/>
<proteinExistence type="predicted"/>
<dbReference type="GO" id="GO:0022857">
    <property type="term" value="F:transmembrane transporter activity"/>
    <property type="evidence" value="ECO:0007669"/>
    <property type="project" value="TreeGrafter"/>
</dbReference>
<reference evidence="3" key="1">
    <citation type="submission" date="2018-06" db="EMBL/GenBank/DDBJ databases">
        <authorList>
            <person name="Zhirakovskaya E."/>
        </authorList>
    </citation>
    <scope>NUCLEOTIDE SEQUENCE</scope>
</reference>